<name>A0AAV7CF03_ENGPU</name>
<protein>
    <submittedName>
        <fullName evidence="1">Uncharacterized protein</fullName>
    </submittedName>
</protein>
<dbReference type="AlphaFoldDB" id="A0AAV7CF03"/>
<comment type="caution">
    <text evidence="1">The sequence shown here is derived from an EMBL/GenBank/DDBJ whole genome shotgun (WGS) entry which is preliminary data.</text>
</comment>
<keyword evidence="2" id="KW-1185">Reference proteome</keyword>
<reference evidence="1" key="1">
    <citation type="thesis" date="2020" institute="ProQuest LLC" country="789 East Eisenhower Parkway, Ann Arbor, MI, USA">
        <title>Comparative Genomics and Chromosome Evolution.</title>
        <authorList>
            <person name="Mudd A.B."/>
        </authorList>
    </citation>
    <scope>NUCLEOTIDE SEQUENCE</scope>
    <source>
        <strain evidence="1">237g6f4</strain>
        <tissue evidence="1">Blood</tissue>
    </source>
</reference>
<dbReference type="Proteomes" id="UP000824782">
    <property type="component" value="Unassembled WGS sequence"/>
</dbReference>
<dbReference type="EMBL" id="WNYA01000003">
    <property type="protein sequence ID" value="KAG8582997.1"/>
    <property type="molecule type" value="Genomic_DNA"/>
</dbReference>
<sequence>MKALSEALCVTLLIPREIFNSASRLHPVLQNQPGSNCQSSKPWIKADMLLNSCSTTESSLQTTNPLPCVCLQEGPFTAC</sequence>
<evidence type="ECO:0000313" key="2">
    <source>
        <dbReference type="Proteomes" id="UP000824782"/>
    </source>
</evidence>
<evidence type="ECO:0000313" key="1">
    <source>
        <dbReference type="EMBL" id="KAG8582997.1"/>
    </source>
</evidence>
<organism evidence="1 2">
    <name type="scientific">Engystomops pustulosus</name>
    <name type="common">Tungara frog</name>
    <name type="synonym">Physalaemus pustulosus</name>
    <dbReference type="NCBI Taxonomy" id="76066"/>
    <lineage>
        <taxon>Eukaryota</taxon>
        <taxon>Metazoa</taxon>
        <taxon>Chordata</taxon>
        <taxon>Craniata</taxon>
        <taxon>Vertebrata</taxon>
        <taxon>Euteleostomi</taxon>
        <taxon>Amphibia</taxon>
        <taxon>Batrachia</taxon>
        <taxon>Anura</taxon>
        <taxon>Neobatrachia</taxon>
        <taxon>Hyloidea</taxon>
        <taxon>Leptodactylidae</taxon>
        <taxon>Leiuperinae</taxon>
        <taxon>Engystomops</taxon>
    </lineage>
</organism>
<gene>
    <name evidence="1" type="ORF">GDO81_008251</name>
</gene>
<proteinExistence type="predicted"/>
<accession>A0AAV7CF03</accession>